<reference evidence="2 3" key="1">
    <citation type="submission" date="2016-10" db="EMBL/GenBank/DDBJ databases">
        <authorList>
            <person name="de Groot N.N."/>
        </authorList>
    </citation>
    <scope>NUCLEOTIDE SEQUENCE [LARGE SCALE GENOMIC DNA]</scope>
    <source>
        <strain evidence="2 3">CGMCC 1.6133</strain>
    </source>
</reference>
<sequence length="63" mass="6653">MLLKALIAAAFIAIVASIAAGAGFLLTDDTRSRRLLVSLKVRIVLTLVLLALLLYGFLLGELG</sequence>
<dbReference type="STRING" id="376427.SAMN04487954_104130"/>
<dbReference type="Pfam" id="PF11137">
    <property type="entry name" value="DUF2909"/>
    <property type="match status" value="1"/>
</dbReference>
<dbReference type="AlphaFoldDB" id="A0A1G8SZC0"/>
<dbReference type="InterPro" id="IPR021313">
    <property type="entry name" value="DUF2909"/>
</dbReference>
<keyword evidence="3" id="KW-1185">Reference proteome</keyword>
<dbReference type="RefSeq" id="WP_089684316.1">
    <property type="nucleotide sequence ID" value="NZ_FNES01000004.1"/>
</dbReference>
<keyword evidence="1" id="KW-1133">Transmembrane helix</keyword>
<protein>
    <recommendedName>
        <fullName evidence="4">DUF2909 domain-containing protein</fullName>
    </recommendedName>
</protein>
<evidence type="ECO:0008006" key="4">
    <source>
        <dbReference type="Google" id="ProtNLM"/>
    </source>
</evidence>
<feature type="transmembrane region" description="Helical" evidence="1">
    <location>
        <begin position="39"/>
        <end position="58"/>
    </location>
</feature>
<feature type="transmembrane region" description="Helical" evidence="1">
    <location>
        <begin position="6"/>
        <end position="27"/>
    </location>
</feature>
<proteinExistence type="predicted"/>
<keyword evidence="1" id="KW-0472">Membrane</keyword>
<dbReference type="EMBL" id="FNES01000004">
    <property type="protein sequence ID" value="SDJ33890.1"/>
    <property type="molecule type" value="Genomic_DNA"/>
</dbReference>
<name>A0A1G8SZC0_9GAMM</name>
<dbReference type="Proteomes" id="UP000198525">
    <property type="component" value="Unassembled WGS sequence"/>
</dbReference>
<accession>A0A1G8SZC0</accession>
<evidence type="ECO:0000256" key="1">
    <source>
        <dbReference type="SAM" id="Phobius"/>
    </source>
</evidence>
<evidence type="ECO:0000313" key="2">
    <source>
        <dbReference type="EMBL" id="SDJ33890.1"/>
    </source>
</evidence>
<gene>
    <name evidence="2" type="ORF">SAMN04487954_104130</name>
</gene>
<evidence type="ECO:0000313" key="3">
    <source>
        <dbReference type="Proteomes" id="UP000198525"/>
    </source>
</evidence>
<organism evidence="2 3">
    <name type="scientific">Billgrantia gudaonensis</name>
    <dbReference type="NCBI Taxonomy" id="376427"/>
    <lineage>
        <taxon>Bacteria</taxon>
        <taxon>Pseudomonadati</taxon>
        <taxon>Pseudomonadota</taxon>
        <taxon>Gammaproteobacteria</taxon>
        <taxon>Oceanospirillales</taxon>
        <taxon>Halomonadaceae</taxon>
        <taxon>Billgrantia</taxon>
    </lineage>
</organism>
<keyword evidence="1" id="KW-0812">Transmembrane</keyword>